<reference evidence="3 4" key="1">
    <citation type="submission" date="2021-01" db="EMBL/GenBank/DDBJ databases">
        <title>WGS of actinomycetes isolated from Thailand.</title>
        <authorList>
            <person name="Thawai C."/>
        </authorList>
    </citation>
    <scope>NUCLEOTIDE SEQUENCE [LARGE SCALE GENOMIC DNA]</scope>
    <source>
        <strain evidence="3 4">CA1R205</strain>
    </source>
</reference>
<sequence>MWLTQLMERNRQCFPDRAAFIDERRSVTWAGLHDRTARLAHGFAARGVRPGDRVAVLSLDRVEVLETYFALARLGALFVPLNHSLTPDEVTGIAERTEPAAVVGEAELLARHPDLPARLRIALDGEEFAALAQGDGEGTEVELPDVADDAPAAILHTSATTGRAKGVTVDHASFRAIALGWLASARPADDMVLLNCCPLYHGSMVVSLTYMAAGATVVLLPGFKPQTALAAIEEHRATHIWLVPQMLRFLLQAKAAETADLSSLREVLYGAAPMPVDLYATAVSRLGCGFRQVYGMTEVGGPFVTLGPEEHPAPDAVAERLPSGRVIAGMSVRVLDTEGCAAERGAIGEICVRGPGVMRGYWRDEQATAEITVNGWTRTGDLGFLDAEGRIHLVDRSKDLIIRAGLNVYPTEIEQALRAHPAVRDAAVVGIPDDDYGEVPLAYVVADEGTSAAELLRHAAGQLAPYKRPRRVEFIDQVPRNPAGKILKKLLRA</sequence>
<dbReference type="EMBL" id="JAERRF010000009">
    <property type="protein sequence ID" value="MBL1098517.1"/>
    <property type="molecule type" value="Genomic_DNA"/>
</dbReference>
<dbReference type="PANTHER" id="PTHR43767:SF1">
    <property type="entry name" value="NONRIBOSOMAL PEPTIDE SYNTHASE PES1 (EUROFUNG)-RELATED"/>
    <property type="match status" value="1"/>
</dbReference>
<dbReference type="InterPro" id="IPR025110">
    <property type="entry name" value="AMP-bd_C"/>
</dbReference>
<feature type="domain" description="AMP-binding enzyme C-terminal" evidence="2">
    <location>
        <begin position="412"/>
        <end position="485"/>
    </location>
</feature>
<dbReference type="Proteomes" id="UP000634229">
    <property type="component" value="Unassembled WGS sequence"/>
</dbReference>
<dbReference type="PANTHER" id="PTHR43767">
    <property type="entry name" value="LONG-CHAIN-FATTY-ACID--COA LIGASE"/>
    <property type="match status" value="1"/>
</dbReference>
<dbReference type="RefSeq" id="WP_201875922.1">
    <property type="nucleotide sequence ID" value="NZ_JAERRF010000009.1"/>
</dbReference>
<keyword evidence="4" id="KW-1185">Reference proteome</keyword>
<gene>
    <name evidence="3" type="ORF">JK363_17980</name>
</gene>
<evidence type="ECO:0000313" key="3">
    <source>
        <dbReference type="EMBL" id="MBL1098517.1"/>
    </source>
</evidence>
<dbReference type="Gene3D" id="3.30.300.30">
    <property type="match status" value="1"/>
</dbReference>
<comment type="caution">
    <text evidence="3">The sequence shown here is derived from an EMBL/GenBank/DDBJ whole genome shotgun (WGS) entry which is preliminary data.</text>
</comment>
<dbReference type="InterPro" id="IPR042099">
    <property type="entry name" value="ANL_N_sf"/>
</dbReference>
<protein>
    <submittedName>
        <fullName evidence="3">AMP-binding protein</fullName>
    </submittedName>
</protein>
<evidence type="ECO:0000259" key="2">
    <source>
        <dbReference type="Pfam" id="PF13193"/>
    </source>
</evidence>
<name>A0ABS1NEL9_9ACTN</name>
<dbReference type="SUPFAM" id="SSF56801">
    <property type="entry name" value="Acetyl-CoA synthetase-like"/>
    <property type="match status" value="1"/>
</dbReference>
<dbReference type="InterPro" id="IPR050237">
    <property type="entry name" value="ATP-dep_AMP-bd_enzyme"/>
</dbReference>
<dbReference type="InterPro" id="IPR045851">
    <property type="entry name" value="AMP-bd_C_sf"/>
</dbReference>
<accession>A0ABS1NEL9</accession>
<evidence type="ECO:0000313" key="4">
    <source>
        <dbReference type="Proteomes" id="UP000634229"/>
    </source>
</evidence>
<feature type="domain" description="AMP-dependent synthetase/ligase" evidence="1">
    <location>
        <begin position="8"/>
        <end position="362"/>
    </location>
</feature>
<evidence type="ECO:0000259" key="1">
    <source>
        <dbReference type="Pfam" id="PF00501"/>
    </source>
</evidence>
<dbReference type="Pfam" id="PF13193">
    <property type="entry name" value="AMP-binding_C"/>
    <property type="match status" value="1"/>
</dbReference>
<organism evidence="3 4">
    <name type="scientific">Streptomyces coffeae</name>
    <dbReference type="NCBI Taxonomy" id="621382"/>
    <lineage>
        <taxon>Bacteria</taxon>
        <taxon>Bacillati</taxon>
        <taxon>Actinomycetota</taxon>
        <taxon>Actinomycetes</taxon>
        <taxon>Kitasatosporales</taxon>
        <taxon>Streptomycetaceae</taxon>
        <taxon>Streptomyces</taxon>
    </lineage>
</organism>
<dbReference type="Gene3D" id="3.40.50.12780">
    <property type="entry name" value="N-terminal domain of ligase-like"/>
    <property type="match status" value="1"/>
</dbReference>
<proteinExistence type="predicted"/>
<dbReference type="InterPro" id="IPR000873">
    <property type="entry name" value="AMP-dep_synth/lig_dom"/>
</dbReference>
<dbReference type="Pfam" id="PF00501">
    <property type="entry name" value="AMP-binding"/>
    <property type="match status" value="1"/>
</dbReference>